<evidence type="ECO:0000256" key="1">
    <source>
        <dbReference type="SAM" id="MobiDB-lite"/>
    </source>
</evidence>
<sequence>MGLARPISMDSVRSTGLVKPSIPPPSASPAELDLSHLNREEQEHIANVLRRARIVDEQQSSGPSVV</sequence>
<dbReference type="Proteomes" id="UP000663866">
    <property type="component" value="Unassembled WGS sequence"/>
</dbReference>
<proteinExistence type="predicted"/>
<comment type="caution">
    <text evidence="2">The sequence shown here is derived from an EMBL/GenBank/DDBJ whole genome shotgun (WGS) entry which is preliminary data.</text>
</comment>
<reference evidence="2" key="1">
    <citation type="submission" date="2021-02" db="EMBL/GenBank/DDBJ databases">
        <authorList>
            <person name="Nowell W R."/>
        </authorList>
    </citation>
    <scope>NUCLEOTIDE SEQUENCE</scope>
</reference>
<gene>
    <name evidence="2" type="ORF">OVN521_LOCUS51034</name>
</gene>
<accession>A0A821MYT1</accession>
<name>A0A821MYT1_9BILA</name>
<dbReference type="EMBL" id="CAJOBG010120625">
    <property type="protein sequence ID" value="CAF4776782.1"/>
    <property type="molecule type" value="Genomic_DNA"/>
</dbReference>
<evidence type="ECO:0000313" key="2">
    <source>
        <dbReference type="EMBL" id="CAF4776782.1"/>
    </source>
</evidence>
<evidence type="ECO:0000313" key="3">
    <source>
        <dbReference type="Proteomes" id="UP000663866"/>
    </source>
</evidence>
<feature type="non-terminal residue" evidence="2">
    <location>
        <position position="66"/>
    </location>
</feature>
<keyword evidence="3" id="KW-1185">Reference proteome</keyword>
<feature type="region of interest" description="Disordered" evidence="1">
    <location>
        <begin position="1"/>
        <end position="31"/>
    </location>
</feature>
<dbReference type="AlphaFoldDB" id="A0A821MYT1"/>
<organism evidence="2 3">
    <name type="scientific">Rotaria magnacalcarata</name>
    <dbReference type="NCBI Taxonomy" id="392030"/>
    <lineage>
        <taxon>Eukaryota</taxon>
        <taxon>Metazoa</taxon>
        <taxon>Spiralia</taxon>
        <taxon>Gnathifera</taxon>
        <taxon>Rotifera</taxon>
        <taxon>Eurotatoria</taxon>
        <taxon>Bdelloidea</taxon>
        <taxon>Philodinida</taxon>
        <taxon>Philodinidae</taxon>
        <taxon>Rotaria</taxon>
    </lineage>
</organism>
<dbReference type="Gene3D" id="3.30.40.10">
    <property type="entry name" value="Zinc/RING finger domain, C3HC4 (zinc finger)"/>
    <property type="match status" value="1"/>
</dbReference>
<protein>
    <submittedName>
        <fullName evidence="2">Uncharacterized protein</fullName>
    </submittedName>
</protein>
<dbReference type="InterPro" id="IPR013083">
    <property type="entry name" value="Znf_RING/FYVE/PHD"/>
</dbReference>